<protein>
    <submittedName>
        <fullName evidence="1">Uncharacterized protein</fullName>
    </submittedName>
</protein>
<keyword evidence="2" id="KW-1185">Reference proteome</keyword>
<evidence type="ECO:0000313" key="1">
    <source>
        <dbReference type="EMBL" id="MBE9396799.1"/>
    </source>
</evidence>
<comment type="caution">
    <text evidence="1">The sequence shown here is derived from an EMBL/GenBank/DDBJ whole genome shotgun (WGS) entry which is preliminary data.</text>
</comment>
<dbReference type="RefSeq" id="WP_193952351.1">
    <property type="nucleotide sequence ID" value="NZ_JADEYS010000004.1"/>
</dbReference>
<dbReference type="Proteomes" id="UP000640333">
    <property type="component" value="Unassembled WGS sequence"/>
</dbReference>
<proteinExistence type="predicted"/>
<accession>A0A8J7FCC7</accession>
<name>A0A8J7FCC7_9GAMM</name>
<organism evidence="1 2">
    <name type="scientific">Pontibacterium sinense</name>
    <dbReference type="NCBI Taxonomy" id="2781979"/>
    <lineage>
        <taxon>Bacteria</taxon>
        <taxon>Pseudomonadati</taxon>
        <taxon>Pseudomonadota</taxon>
        <taxon>Gammaproteobacteria</taxon>
        <taxon>Oceanospirillales</taxon>
        <taxon>Oceanospirillaceae</taxon>
        <taxon>Pontibacterium</taxon>
    </lineage>
</organism>
<sequence>MTSTNPFRPAALIHFALKVRQIADNSWWVYRHEIGRNGTLSITSRVVFFSHSREDADLWIDRQREEATIYMLSEN</sequence>
<gene>
    <name evidence="1" type="ORF">IOQ59_05920</name>
</gene>
<evidence type="ECO:0000313" key="2">
    <source>
        <dbReference type="Proteomes" id="UP000640333"/>
    </source>
</evidence>
<dbReference type="AlphaFoldDB" id="A0A8J7FCC7"/>
<dbReference type="EMBL" id="JADEYS010000004">
    <property type="protein sequence ID" value="MBE9396799.1"/>
    <property type="molecule type" value="Genomic_DNA"/>
</dbReference>
<reference evidence="1" key="1">
    <citation type="submission" date="2020-10" db="EMBL/GenBank/DDBJ databases">
        <title>Bacterium isolated from coastal waters sediment.</title>
        <authorList>
            <person name="Chen R.-J."/>
            <person name="Lu D.-C."/>
            <person name="Zhu K.-L."/>
            <person name="Du Z.-J."/>
        </authorList>
    </citation>
    <scope>NUCLEOTIDE SEQUENCE</scope>
    <source>
        <strain evidence="1">N1Y112</strain>
    </source>
</reference>